<keyword evidence="2 6" id="KW-0812">Transmembrane</keyword>
<feature type="region of interest" description="Disordered" evidence="5">
    <location>
        <begin position="1"/>
        <end position="149"/>
    </location>
</feature>
<reference evidence="9" key="1">
    <citation type="journal article" date="2019" name="Int. J. Syst. Evol. Microbiol.">
        <title>The Global Catalogue of Microorganisms (GCM) 10K type strain sequencing project: providing services to taxonomists for standard genome sequencing and annotation.</title>
        <authorList>
            <consortium name="The Broad Institute Genomics Platform"/>
            <consortium name="The Broad Institute Genome Sequencing Center for Infectious Disease"/>
            <person name="Wu L."/>
            <person name="Ma J."/>
        </authorList>
    </citation>
    <scope>NUCLEOTIDE SEQUENCE [LARGE SCALE GENOMIC DNA]</scope>
    <source>
        <strain evidence="9">JCM 15443</strain>
    </source>
</reference>
<evidence type="ECO:0000259" key="7">
    <source>
        <dbReference type="Pfam" id="PF05154"/>
    </source>
</evidence>
<evidence type="ECO:0000256" key="4">
    <source>
        <dbReference type="ARBA" id="ARBA00023136"/>
    </source>
</evidence>
<comment type="subcellular location">
    <subcellularLocation>
        <location evidence="1">Membrane</location>
        <topology evidence="1">Multi-pass membrane protein</topology>
    </subcellularLocation>
</comment>
<evidence type="ECO:0000313" key="8">
    <source>
        <dbReference type="EMBL" id="GGM11666.1"/>
    </source>
</evidence>
<accession>A0ABQ2GSV6</accession>
<evidence type="ECO:0000256" key="3">
    <source>
        <dbReference type="ARBA" id="ARBA00022989"/>
    </source>
</evidence>
<organism evidence="8 9">
    <name type="scientific">Deinococcus aerophilus</name>
    <dbReference type="NCBI Taxonomy" id="522488"/>
    <lineage>
        <taxon>Bacteria</taxon>
        <taxon>Thermotogati</taxon>
        <taxon>Deinococcota</taxon>
        <taxon>Deinococci</taxon>
        <taxon>Deinococcales</taxon>
        <taxon>Deinococcaceae</taxon>
        <taxon>Deinococcus</taxon>
    </lineage>
</organism>
<keyword evidence="9" id="KW-1185">Reference proteome</keyword>
<dbReference type="InterPro" id="IPR007829">
    <property type="entry name" value="TM2"/>
</dbReference>
<dbReference type="Proteomes" id="UP000661918">
    <property type="component" value="Unassembled WGS sequence"/>
</dbReference>
<evidence type="ECO:0000313" key="9">
    <source>
        <dbReference type="Proteomes" id="UP000661918"/>
    </source>
</evidence>
<feature type="compositionally biased region" description="Low complexity" evidence="5">
    <location>
        <begin position="27"/>
        <end position="40"/>
    </location>
</feature>
<comment type="caution">
    <text evidence="8">The sequence shown here is derived from an EMBL/GenBank/DDBJ whole genome shotgun (WGS) entry which is preliminary data.</text>
</comment>
<dbReference type="Pfam" id="PF05154">
    <property type="entry name" value="TM2"/>
    <property type="match status" value="1"/>
</dbReference>
<feature type="transmembrane region" description="Helical" evidence="6">
    <location>
        <begin position="158"/>
        <end position="179"/>
    </location>
</feature>
<proteinExistence type="predicted"/>
<feature type="domain" description="TM2" evidence="7">
    <location>
        <begin position="156"/>
        <end position="199"/>
    </location>
</feature>
<evidence type="ECO:0000256" key="2">
    <source>
        <dbReference type="ARBA" id="ARBA00022692"/>
    </source>
</evidence>
<evidence type="ECO:0000256" key="1">
    <source>
        <dbReference type="ARBA" id="ARBA00004141"/>
    </source>
</evidence>
<evidence type="ECO:0000256" key="5">
    <source>
        <dbReference type="SAM" id="MobiDB-lite"/>
    </source>
</evidence>
<gene>
    <name evidence="8" type="ORF">GCM10010841_20290</name>
</gene>
<protein>
    <recommendedName>
        <fullName evidence="7">TM2 domain-containing protein</fullName>
    </recommendedName>
</protein>
<feature type="transmembrane region" description="Helical" evidence="6">
    <location>
        <begin position="217"/>
        <end position="236"/>
    </location>
</feature>
<name>A0ABQ2GSV6_9DEIO</name>
<keyword evidence="3 6" id="KW-1133">Transmembrane helix</keyword>
<sequence>MCDMTNPDGKPSPNGTGSDPAGPEPTPTTREPGTTRSRTPQGNAPSWVDEVLGTPARGTADRDPPAFSGSPRPDLSKSPAGSDDLRIPGHGPAQDRPSPSRPPTAPPRSDGWATGATAEADSSGPARGFGSWGDPQRQPVPSPQVTGPDFGDVAQKRLVAGLLAIVLGSLGIHKFYLGLNTQGAIILGTNIGVWVLALLLGVVTLGLGLIITVPLAGLISTALGVLGLIEGVLYLTKSDADFEREYLAGHKPWL</sequence>
<dbReference type="EMBL" id="BMOM01000015">
    <property type="protein sequence ID" value="GGM11666.1"/>
    <property type="molecule type" value="Genomic_DNA"/>
</dbReference>
<keyword evidence="4 6" id="KW-0472">Membrane</keyword>
<feature type="transmembrane region" description="Helical" evidence="6">
    <location>
        <begin position="191"/>
        <end position="211"/>
    </location>
</feature>
<evidence type="ECO:0000256" key="6">
    <source>
        <dbReference type="SAM" id="Phobius"/>
    </source>
</evidence>